<dbReference type="SUPFAM" id="SSF54189">
    <property type="entry name" value="Ribosomal proteins S24e, L23 and L15e"/>
    <property type="match status" value="1"/>
</dbReference>
<dbReference type="InterPro" id="IPR013025">
    <property type="entry name" value="Ribosomal_uL23-like"/>
</dbReference>
<gene>
    <name evidence="6" type="ORF">BOTBODRAFT_28606</name>
</gene>
<organism evidence="6 7">
    <name type="scientific">Botryobasidium botryosum (strain FD-172 SS1)</name>
    <dbReference type="NCBI Taxonomy" id="930990"/>
    <lineage>
        <taxon>Eukaryota</taxon>
        <taxon>Fungi</taxon>
        <taxon>Dikarya</taxon>
        <taxon>Basidiomycota</taxon>
        <taxon>Agaricomycotina</taxon>
        <taxon>Agaricomycetes</taxon>
        <taxon>Cantharellales</taxon>
        <taxon>Botryobasidiaceae</taxon>
        <taxon>Botryobasidium</taxon>
    </lineage>
</organism>
<name>A0A067MWN2_BOTB1</name>
<evidence type="ECO:0000256" key="2">
    <source>
        <dbReference type="ARBA" id="ARBA00022980"/>
    </source>
</evidence>
<dbReference type="GO" id="GO:0003735">
    <property type="term" value="F:structural constituent of ribosome"/>
    <property type="evidence" value="ECO:0007669"/>
    <property type="project" value="InterPro"/>
</dbReference>
<evidence type="ECO:0000256" key="1">
    <source>
        <dbReference type="ARBA" id="ARBA00006700"/>
    </source>
</evidence>
<dbReference type="EMBL" id="KL198020">
    <property type="protein sequence ID" value="KDQ19115.1"/>
    <property type="molecule type" value="Genomic_DNA"/>
</dbReference>
<evidence type="ECO:0000313" key="7">
    <source>
        <dbReference type="Proteomes" id="UP000027195"/>
    </source>
</evidence>
<dbReference type="GO" id="GO:0005762">
    <property type="term" value="C:mitochondrial large ribosomal subunit"/>
    <property type="evidence" value="ECO:0007669"/>
    <property type="project" value="TreeGrafter"/>
</dbReference>
<evidence type="ECO:0000256" key="3">
    <source>
        <dbReference type="ARBA" id="ARBA00023274"/>
    </source>
</evidence>
<sequence length="304" mass="34811">MSRLFRRFFSEFPGRETLIKEARDASRPLRLKEKVQTPDPNGLTASQKTKLRHALKMNGATRTDDMGRPKPNQKNIPLRGVRRILTPDGKYIDKVVGQRIYLPNIIFRMMRNATPTGKAYNPYEATFRVPPSLTKMDIRSYLSAVYGVATTYIRTDNYISPVRRLPLSAHKARNDTSRTYKRAVVGLVKPFYHPDLYEDLDKKQREDRETSLNDMFYLDQVKEMRRVQLGERMNMREGWSKRGTEGTNRRKIARSASLRRAEREGLVEKAVKDMIASGAPLLQPSSSSSGADGKTGEKVEESQP</sequence>
<evidence type="ECO:0000313" key="6">
    <source>
        <dbReference type="EMBL" id="KDQ19115.1"/>
    </source>
</evidence>
<dbReference type="Pfam" id="PF00276">
    <property type="entry name" value="Ribosomal_L23"/>
    <property type="match status" value="1"/>
</dbReference>
<accession>A0A067MWN2</accession>
<reference evidence="7" key="1">
    <citation type="journal article" date="2014" name="Proc. Natl. Acad. Sci. U.S.A.">
        <title>Extensive sampling of basidiomycete genomes demonstrates inadequacy of the white-rot/brown-rot paradigm for wood decay fungi.</title>
        <authorList>
            <person name="Riley R."/>
            <person name="Salamov A.A."/>
            <person name="Brown D.W."/>
            <person name="Nagy L.G."/>
            <person name="Floudas D."/>
            <person name="Held B.W."/>
            <person name="Levasseur A."/>
            <person name="Lombard V."/>
            <person name="Morin E."/>
            <person name="Otillar R."/>
            <person name="Lindquist E.A."/>
            <person name="Sun H."/>
            <person name="LaButti K.M."/>
            <person name="Schmutz J."/>
            <person name="Jabbour D."/>
            <person name="Luo H."/>
            <person name="Baker S.E."/>
            <person name="Pisabarro A.G."/>
            <person name="Walton J.D."/>
            <person name="Blanchette R.A."/>
            <person name="Henrissat B."/>
            <person name="Martin F."/>
            <person name="Cullen D."/>
            <person name="Hibbett D.S."/>
            <person name="Grigoriev I.V."/>
        </authorList>
    </citation>
    <scope>NUCLEOTIDE SEQUENCE [LARGE SCALE GENOMIC DNA]</scope>
    <source>
        <strain evidence="7">FD-172 SS1</strain>
    </source>
</reference>
<dbReference type="InterPro" id="IPR012678">
    <property type="entry name" value="Ribosomal_uL23/eL15/eS24_sf"/>
</dbReference>
<dbReference type="AlphaFoldDB" id="A0A067MWN2"/>
<evidence type="ECO:0000256" key="4">
    <source>
        <dbReference type="ARBA" id="ARBA00039977"/>
    </source>
</evidence>
<dbReference type="PANTHER" id="PTHR12059">
    <property type="entry name" value="RIBOSOMAL PROTEIN L23-RELATED"/>
    <property type="match status" value="1"/>
</dbReference>
<dbReference type="GO" id="GO:0032543">
    <property type="term" value="P:mitochondrial translation"/>
    <property type="evidence" value="ECO:0007669"/>
    <property type="project" value="TreeGrafter"/>
</dbReference>
<feature type="compositionally biased region" description="Basic and acidic residues" evidence="5">
    <location>
        <begin position="238"/>
        <end position="248"/>
    </location>
</feature>
<dbReference type="Gene3D" id="3.30.70.330">
    <property type="match status" value="1"/>
</dbReference>
<feature type="compositionally biased region" description="Basic and acidic residues" evidence="5">
    <location>
        <begin position="294"/>
        <end position="304"/>
    </location>
</feature>
<dbReference type="OrthoDB" id="275582at2759"/>
<protein>
    <recommendedName>
        <fullName evidence="4">Large ribosomal subunit protein uL23m</fullName>
    </recommendedName>
</protein>
<proteinExistence type="inferred from homology"/>
<dbReference type="STRING" id="930990.A0A067MWN2"/>
<keyword evidence="2" id="KW-0689">Ribosomal protein</keyword>
<dbReference type="InParanoid" id="A0A067MWN2"/>
<dbReference type="HOGENOM" id="CLU_073162_0_0_1"/>
<dbReference type="PANTHER" id="PTHR12059:SF5">
    <property type="entry name" value="LARGE RIBOSOMAL SUBUNIT PROTEIN UL23M"/>
    <property type="match status" value="1"/>
</dbReference>
<dbReference type="Proteomes" id="UP000027195">
    <property type="component" value="Unassembled WGS sequence"/>
</dbReference>
<dbReference type="InterPro" id="IPR012677">
    <property type="entry name" value="Nucleotide-bd_a/b_plait_sf"/>
</dbReference>
<comment type="similarity">
    <text evidence="1">Belongs to the universal ribosomal protein uL23 family.</text>
</comment>
<keyword evidence="7" id="KW-1185">Reference proteome</keyword>
<feature type="region of interest" description="Disordered" evidence="5">
    <location>
        <begin position="238"/>
        <end position="264"/>
    </location>
</feature>
<evidence type="ECO:0000256" key="5">
    <source>
        <dbReference type="SAM" id="MobiDB-lite"/>
    </source>
</evidence>
<feature type="region of interest" description="Disordered" evidence="5">
    <location>
        <begin position="276"/>
        <end position="304"/>
    </location>
</feature>
<keyword evidence="3" id="KW-0687">Ribonucleoprotein</keyword>